<dbReference type="OrthoDB" id="3261031at2759"/>
<protein>
    <recommendedName>
        <fullName evidence="2">SWIM-type domain-containing protein</fullName>
    </recommendedName>
</protein>
<reference evidence="3" key="1">
    <citation type="submission" date="2020-11" db="EMBL/GenBank/DDBJ databases">
        <authorList>
            <consortium name="DOE Joint Genome Institute"/>
            <person name="Ahrendt S."/>
            <person name="Riley R."/>
            <person name="Andreopoulos W."/>
            <person name="Labutti K."/>
            <person name="Pangilinan J."/>
            <person name="Ruiz-Duenas F.J."/>
            <person name="Barrasa J.M."/>
            <person name="Sanchez-Garcia M."/>
            <person name="Camarero S."/>
            <person name="Miyauchi S."/>
            <person name="Serrano A."/>
            <person name="Linde D."/>
            <person name="Babiker R."/>
            <person name="Drula E."/>
            <person name="Ayuso-Fernandez I."/>
            <person name="Pacheco R."/>
            <person name="Padilla G."/>
            <person name="Ferreira P."/>
            <person name="Barriuso J."/>
            <person name="Kellner H."/>
            <person name="Castanera R."/>
            <person name="Alfaro M."/>
            <person name="Ramirez L."/>
            <person name="Pisabarro A.G."/>
            <person name="Kuo A."/>
            <person name="Tritt A."/>
            <person name="Lipzen A."/>
            <person name="He G."/>
            <person name="Yan M."/>
            <person name="Ng V."/>
            <person name="Cullen D."/>
            <person name="Martin F."/>
            <person name="Rosso M.-N."/>
            <person name="Henrissat B."/>
            <person name="Hibbett D."/>
            <person name="Martinez A.T."/>
            <person name="Grigoriev I.V."/>
        </authorList>
    </citation>
    <scope>NUCLEOTIDE SEQUENCE</scope>
    <source>
        <strain evidence="3">CBS 247.69</strain>
    </source>
</reference>
<keyword evidence="1" id="KW-0863">Zinc-finger</keyword>
<feature type="non-terminal residue" evidence="3">
    <location>
        <position position="179"/>
    </location>
</feature>
<organism evidence="3 4">
    <name type="scientific">Collybia nuda</name>
    <dbReference type="NCBI Taxonomy" id="64659"/>
    <lineage>
        <taxon>Eukaryota</taxon>
        <taxon>Fungi</taxon>
        <taxon>Dikarya</taxon>
        <taxon>Basidiomycota</taxon>
        <taxon>Agaricomycotina</taxon>
        <taxon>Agaricomycetes</taxon>
        <taxon>Agaricomycetidae</taxon>
        <taxon>Agaricales</taxon>
        <taxon>Tricholomatineae</taxon>
        <taxon>Clitocybaceae</taxon>
        <taxon>Collybia</taxon>
    </lineage>
</organism>
<dbReference type="GO" id="GO:0008270">
    <property type="term" value="F:zinc ion binding"/>
    <property type="evidence" value="ECO:0007669"/>
    <property type="project" value="UniProtKB-KW"/>
</dbReference>
<dbReference type="AlphaFoldDB" id="A0A9P6CEE7"/>
<dbReference type="InterPro" id="IPR007527">
    <property type="entry name" value="Znf_SWIM"/>
</dbReference>
<evidence type="ECO:0000313" key="3">
    <source>
        <dbReference type="EMBL" id="KAF9457959.1"/>
    </source>
</evidence>
<evidence type="ECO:0000313" key="4">
    <source>
        <dbReference type="Proteomes" id="UP000807353"/>
    </source>
</evidence>
<keyword evidence="4" id="KW-1185">Reference proteome</keyword>
<evidence type="ECO:0000259" key="2">
    <source>
        <dbReference type="PROSITE" id="PS50966"/>
    </source>
</evidence>
<dbReference type="Proteomes" id="UP000807353">
    <property type="component" value="Unassembled WGS sequence"/>
</dbReference>
<dbReference type="PROSITE" id="PS50966">
    <property type="entry name" value="ZF_SWIM"/>
    <property type="match status" value="1"/>
</dbReference>
<feature type="non-terminal residue" evidence="3">
    <location>
        <position position="1"/>
    </location>
</feature>
<accession>A0A9P6CEE7</accession>
<feature type="domain" description="SWIM-type" evidence="2">
    <location>
        <begin position="136"/>
        <end position="170"/>
    </location>
</feature>
<dbReference type="EMBL" id="MU150353">
    <property type="protein sequence ID" value="KAF9457959.1"/>
    <property type="molecule type" value="Genomic_DNA"/>
</dbReference>
<evidence type="ECO:0000256" key="1">
    <source>
        <dbReference type="PROSITE-ProRule" id="PRU00325"/>
    </source>
</evidence>
<keyword evidence="1" id="KW-0862">Zinc</keyword>
<comment type="caution">
    <text evidence="3">The sequence shown here is derived from an EMBL/GenBank/DDBJ whole genome shotgun (WGS) entry which is preliminary data.</text>
</comment>
<keyword evidence="1" id="KW-0479">Metal-binding</keyword>
<proteinExistence type="predicted"/>
<gene>
    <name evidence="3" type="ORF">BDZ94DRAFT_1115273</name>
</gene>
<sequence length="179" mass="20501">IATKFSAGVKTNGRAEAENRINKIIGHPKKTLLEVFTGLNKRTEDQTALDLISMLRKYAGPFALHTCYKQMEYSMYYLVEVVPRPPNASQWNMINAFENDAAYISTVWLLQLIKWRGLEMQHILHITHKATGKVHHLVILQDKRYICDCCMGLNLGIPCRHYFTAWTSVQGLPFHIGLV</sequence>
<name>A0A9P6CEE7_9AGAR</name>